<evidence type="ECO:0000256" key="1">
    <source>
        <dbReference type="SAM" id="MobiDB-lite"/>
    </source>
</evidence>
<dbReference type="Proteomes" id="UP000308768">
    <property type="component" value="Unassembled WGS sequence"/>
</dbReference>
<evidence type="ECO:0000313" key="2">
    <source>
        <dbReference type="EMBL" id="TKA57546.1"/>
    </source>
</evidence>
<keyword evidence="3" id="KW-1185">Reference proteome</keyword>
<accession>A0A4U0W7H9</accession>
<proteinExistence type="predicted"/>
<dbReference type="AlphaFoldDB" id="A0A4U0W7H9"/>
<dbReference type="EMBL" id="NAJN01002118">
    <property type="protein sequence ID" value="TKA57546.1"/>
    <property type="molecule type" value="Genomic_DNA"/>
</dbReference>
<gene>
    <name evidence="2" type="ORF">B0A49_12128</name>
</gene>
<organism evidence="2 3">
    <name type="scientific">Cryomyces minteri</name>
    <dbReference type="NCBI Taxonomy" id="331657"/>
    <lineage>
        <taxon>Eukaryota</taxon>
        <taxon>Fungi</taxon>
        <taxon>Dikarya</taxon>
        <taxon>Ascomycota</taxon>
        <taxon>Pezizomycotina</taxon>
        <taxon>Dothideomycetes</taxon>
        <taxon>Dothideomycetes incertae sedis</taxon>
        <taxon>Cryomyces</taxon>
    </lineage>
</organism>
<feature type="compositionally biased region" description="Basic and acidic residues" evidence="1">
    <location>
        <begin position="245"/>
        <end position="255"/>
    </location>
</feature>
<feature type="compositionally biased region" description="Acidic residues" evidence="1">
    <location>
        <begin position="220"/>
        <end position="235"/>
    </location>
</feature>
<dbReference type="STRING" id="331657.A0A4U0W7H9"/>
<reference evidence="2 3" key="1">
    <citation type="submission" date="2017-03" db="EMBL/GenBank/DDBJ databases">
        <title>Genomes of endolithic fungi from Antarctica.</title>
        <authorList>
            <person name="Coleine C."/>
            <person name="Masonjones S."/>
            <person name="Stajich J.E."/>
        </authorList>
    </citation>
    <scope>NUCLEOTIDE SEQUENCE [LARGE SCALE GENOMIC DNA]</scope>
    <source>
        <strain evidence="2 3">CCFEE 5187</strain>
    </source>
</reference>
<sequence>MLLDDLCRGGLINQQQQRQQLNYGNAAFNHRYDHSLIRFTSHAELPELRRVTRFQANVDSRPAVDMSAVARIAAAFNNLSSIRWNLYDNERRHVDRRRRYHRDLANALASHDFPQLKDAWVSMLYEAPLNQHATPQDLLDSGVDTLSASFHTFSQSQSLVSLTICGVVRPDIFGPTQVNLGSPHAWLSLEISDVTFNIAAPSGDWNSQRDTDNTGNAAPADEDAQAESDGEEDDASSSSYSDDSFFERLSDAADS</sequence>
<name>A0A4U0W7H9_9PEZI</name>
<comment type="caution">
    <text evidence="2">The sequence shown here is derived from an EMBL/GenBank/DDBJ whole genome shotgun (WGS) entry which is preliminary data.</text>
</comment>
<protein>
    <submittedName>
        <fullName evidence="2">Uncharacterized protein</fullName>
    </submittedName>
</protein>
<evidence type="ECO:0000313" key="3">
    <source>
        <dbReference type="Proteomes" id="UP000308768"/>
    </source>
</evidence>
<feature type="region of interest" description="Disordered" evidence="1">
    <location>
        <begin position="202"/>
        <end position="255"/>
    </location>
</feature>